<evidence type="ECO:0000313" key="1">
    <source>
        <dbReference type="EMBL" id="PLB43675.1"/>
    </source>
</evidence>
<name>A0A2I2FSR0_9EURO</name>
<dbReference type="RefSeq" id="XP_024698977.1">
    <property type="nucleotide sequence ID" value="XM_024855292.1"/>
</dbReference>
<organism evidence="1 2">
    <name type="scientific">Aspergillus steynii IBT 23096</name>
    <dbReference type="NCBI Taxonomy" id="1392250"/>
    <lineage>
        <taxon>Eukaryota</taxon>
        <taxon>Fungi</taxon>
        <taxon>Dikarya</taxon>
        <taxon>Ascomycota</taxon>
        <taxon>Pezizomycotina</taxon>
        <taxon>Eurotiomycetes</taxon>
        <taxon>Eurotiomycetidae</taxon>
        <taxon>Eurotiales</taxon>
        <taxon>Aspergillaceae</taxon>
        <taxon>Aspergillus</taxon>
        <taxon>Aspergillus subgen. Circumdati</taxon>
    </lineage>
</organism>
<dbReference type="VEuPathDB" id="FungiDB:P170DRAFT_59523"/>
<evidence type="ECO:0000313" key="2">
    <source>
        <dbReference type="Proteomes" id="UP000234275"/>
    </source>
</evidence>
<protein>
    <submittedName>
        <fullName evidence="1">Uncharacterized protein</fullName>
    </submittedName>
</protein>
<reference evidence="1 2" key="1">
    <citation type="submission" date="2016-12" db="EMBL/GenBank/DDBJ databases">
        <title>The genomes of Aspergillus section Nigri reveals drivers in fungal speciation.</title>
        <authorList>
            <consortium name="DOE Joint Genome Institute"/>
            <person name="Vesth T.C."/>
            <person name="Nybo J."/>
            <person name="Theobald S."/>
            <person name="Brandl J."/>
            <person name="Frisvad J.C."/>
            <person name="Nielsen K.F."/>
            <person name="Lyhne E.K."/>
            <person name="Kogle M.E."/>
            <person name="Kuo A."/>
            <person name="Riley R."/>
            <person name="Clum A."/>
            <person name="Nolan M."/>
            <person name="Lipzen A."/>
            <person name="Salamov A."/>
            <person name="Henrissat B."/>
            <person name="Wiebenga A."/>
            <person name="De Vries R.P."/>
            <person name="Grigoriev I.V."/>
            <person name="Mortensen U.H."/>
            <person name="Andersen M.R."/>
            <person name="Baker S.E."/>
        </authorList>
    </citation>
    <scope>NUCLEOTIDE SEQUENCE [LARGE SCALE GENOMIC DNA]</scope>
    <source>
        <strain evidence="1 2">IBT 23096</strain>
    </source>
</reference>
<gene>
    <name evidence="1" type="ORF">P170DRAFT_59523</name>
</gene>
<dbReference type="GeneID" id="36562998"/>
<proteinExistence type="predicted"/>
<dbReference type="Proteomes" id="UP000234275">
    <property type="component" value="Unassembled WGS sequence"/>
</dbReference>
<comment type="caution">
    <text evidence="1">The sequence shown here is derived from an EMBL/GenBank/DDBJ whole genome shotgun (WGS) entry which is preliminary data.</text>
</comment>
<keyword evidence="2" id="KW-1185">Reference proteome</keyword>
<dbReference type="AlphaFoldDB" id="A0A2I2FSR0"/>
<sequence>MHPSPPAKSGITFVQTALARAFTQKKIGDSRFLEPASTLRSMSRYETAFENEEGNHQSRLYPKPPKTTFGLATCKQQHHMSDASSGNKWAQLALKKREIDRQIEDIRAEWVGKKGGRDRLQGTGEGTVVAIPTDFFFSTTKHALTVDSGNHALMLGGPGGLVNTKVCGTR</sequence>
<accession>A0A2I2FSR0</accession>
<dbReference type="EMBL" id="MSFO01000010">
    <property type="protein sequence ID" value="PLB43675.1"/>
    <property type="molecule type" value="Genomic_DNA"/>
</dbReference>